<reference evidence="1" key="1">
    <citation type="submission" date="2021-08" db="EMBL/GenBank/DDBJ databases">
        <title>The first chromosome-level gecko genome reveals the dynamic sex chromosomes of Neotropical dwarf geckos (Sphaerodactylidae: Sphaerodactylus).</title>
        <authorList>
            <person name="Pinto B.J."/>
            <person name="Keating S.E."/>
            <person name="Gamble T."/>
        </authorList>
    </citation>
    <scope>NUCLEOTIDE SEQUENCE</scope>
    <source>
        <strain evidence="1">TG3544</strain>
    </source>
</reference>
<accession>A0ACB8EWS0</accession>
<keyword evidence="2" id="KW-1185">Reference proteome</keyword>
<dbReference type="EMBL" id="CM037628">
    <property type="protein sequence ID" value="KAH7997123.1"/>
    <property type="molecule type" value="Genomic_DNA"/>
</dbReference>
<proteinExistence type="predicted"/>
<evidence type="ECO:0000313" key="1">
    <source>
        <dbReference type="EMBL" id="KAH7997123.1"/>
    </source>
</evidence>
<name>A0ACB8EWS0_9SAUR</name>
<dbReference type="Proteomes" id="UP000827872">
    <property type="component" value="Linkage Group LG15"/>
</dbReference>
<protein>
    <submittedName>
        <fullName evidence="1">Uncharacterized protein</fullName>
    </submittedName>
</protein>
<gene>
    <name evidence="1" type="ORF">K3G42_013466</name>
</gene>
<sequence length="118" mass="13244">MPSILPTLVFLAVSPSVLSQVVLTQSGLVVKKPGESHKLTCTVTGFDPNSYWMHWVRQKPGKGLEWLVSYLKISSTNYYSPAIQGRFTAAKDSSNFYLQMNNLKAEETAMYYCARDSQ</sequence>
<comment type="caution">
    <text evidence="1">The sequence shown here is derived from an EMBL/GenBank/DDBJ whole genome shotgun (WGS) entry which is preliminary data.</text>
</comment>
<evidence type="ECO:0000313" key="2">
    <source>
        <dbReference type="Proteomes" id="UP000827872"/>
    </source>
</evidence>
<organism evidence="1 2">
    <name type="scientific">Sphaerodactylus townsendi</name>
    <dbReference type="NCBI Taxonomy" id="933632"/>
    <lineage>
        <taxon>Eukaryota</taxon>
        <taxon>Metazoa</taxon>
        <taxon>Chordata</taxon>
        <taxon>Craniata</taxon>
        <taxon>Vertebrata</taxon>
        <taxon>Euteleostomi</taxon>
        <taxon>Lepidosauria</taxon>
        <taxon>Squamata</taxon>
        <taxon>Bifurcata</taxon>
        <taxon>Gekkota</taxon>
        <taxon>Sphaerodactylidae</taxon>
        <taxon>Sphaerodactylus</taxon>
    </lineage>
</organism>